<feature type="compositionally biased region" description="Basic and acidic residues" evidence="2">
    <location>
        <begin position="354"/>
        <end position="418"/>
    </location>
</feature>
<feature type="compositionally biased region" description="Basic and acidic residues" evidence="2">
    <location>
        <begin position="459"/>
        <end position="513"/>
    </location>
</feature>
<evidence type="ECO:0000256" key="3">
    <source>
        <dbReference type="SAM" id="Phobius"/>
    </source>
</evidence>
<feature type="compositionally biased region" description="Basic and acidic residues" evidence="2">
    <location>
        <begin position="797"/>
        <end position="810"/>
    </location>
</feature>
<feature type="transmembrane region" description="Helical" evidence="3">
    <location>
        <begin position="20"/>
        <end position="38"/>
    </location>
</feature>
<keyword evidence="6" id="KW-1185">Reference proteome</keyword>
<dbReference type="PROSITE" id="PS50102">
    <property type="entry name" value="RRM"/>
    <property type="match status" value="1"/>
</dbReference>
<feature type="compositionally biased region" description="Basic and acidic residues" evidence="2">
    <location>
        <begin position="302"/>
        <end position="319"/>
    </location>
</feature>
<feature type="compositionally biased region" description="Basic and acidic residues" evidence="2">
    <location>
        <begin position="592"/>
        <end position="636"/>
    </location>
</feature>
<proteinExistence type="predicted"/>
<dbReference type="Pfam" id="PF00076">
    <property type="entry name" value="RRM_1"/>
    <property type="match status" value="1"/>
</dbReference>
<dbReference type="InterPro" id="IPR012677">
    <property type="entry name" value="Nucleotide-bd_a/b_plait_sf"/>
</dbReference>
<gene>
    <name evidence="5" type="ORF">P5673_004781</name>
</gene>
<feature type="compositionally biased region" description="Basic and acidic residues" evidence="2">
    <location>
        <begin position="242"/>
        <end position="253"/>
    </location>
</feature>
<dbReference type="GO" id="GO:0003743">
    <property type="term" value="F:translation initiation factor activity"/>
    <property type="evidence" value="ECO:0007669"/>
    <property type="project" value="UniProtKB-KW"/>
</dbReference>
<feature type="compositionally biased region" description="Basic and acidic residues" evidence="2">
    <location>
        <begin position="683"/>
        <end position="697"/>
    </location>
</feature>
<feature type="compositionally biased region" description="Basic and acidic residues" evidence="2">
    <location>
        <begin position="645"/>
        <end position="658"/>
    </location>
</feature>
<dbReference type="InterPro" id="IPR035979">
    <property type="entry name" value="RBD_domain_sf"/>
</dbReference>
<evidence type="ECO:0000313" key="5">
    <source>
        <dbReference type="EMBL" id="KAK2570040.1"/>
    </source>
</evidence>
<dbReference type="Gene3D" id="3.30.70.330">
    <property type="match status" value="1"/>
</dbReference>
<keyword evidence="3" id="KW-0472">Membrane</keyword>
<comment type="caution">
    <text evidence="5">The sequence shown here is derived from an EMBL/GenBank/DDBJ whole genome shotgun (WGS) entry which is preliminary data.</text>
</comment>
<accession>A0AAD9QZL3</accession>
<evidence type="ECO:0000256" key="1">
    <source>
        <dbReference type="PROSITE-ProRule" id="PRU00176"/>
    </source>
</evidence>
<feature type="region of interest" description="Disordered" evidence="2">
    <location>
        <begin position="211"/>
        <end position="418"/>
    </location>
</feature>
<evidence type="ECO:0000256" key="2">
    <source>
        <dbReference type="SAM" id="MobiDB-lite"/>
    </source>
</evidence>
<dbReference type="Proteomes" id="UP001249851">
    <property type="component" value="Unassembled WGS sequence"/>
</dbReference>
<feature type="compositionally biased region" description="Basic and acidic residues" evidence="2">
    <location>
        <begin position="521"/>
        <end position="530"/>
    </location>
</feature>
<dbReference type="InterPro" id="IPR000504">
    <property type="entry name" value="RRM_dom"/>
</dbReference>
<reference evidence="5" key="1">
    <citation type="journal article" date="2023" name="G3 (Bethesda)">
        <title>Whole genome assembly and annotation of the endangered Caribbean coral Acropora cervicornis.</title>
        <authorList>
            <person name="Selwyn J.D."/>
            <person name="Vollmer S.V."/>
        </authorList>
    </citation>
    <scope>NUCLEOTIDE SEQUENCE</scope>
    <source>
        <strain evidence="5">K2</strain>
    </source>
</reference>
<keyword evidence="3" id="KW-0812">Transmembrane</keyword>
<feature type="compositionally biased region" description="Basic and acidic residues" evidence="2">
    <location>
        <begin position="326"/>
        <end position="346"/>
    </location>
</feature>
<dbReference type="EMBL" id="JARQWQ010000008">
    <property type="protein sequence ID" value="KAK2570040.1"/>
    <property type="molecule type" value="Genomic_DNA"/>
</dbReference>
<organism evidence="5 6">
    <name type="scientific">Acropora cervicornis</name>
    <name type="common">Staghorn coral</name>
    <dbReference type="NCBI Taxonomy" id="6130"/>
    <lineage>
        <taxon>Eukaryota</taxon>
        <taxon>Metazoa</taxon>
        <taxon>Cnidaria</taxon>
        <taxon>Anthozoa</taxon>
        <taxon>Hexacorallia</taxon>
        <taxon>Scleractinia</taxon>
        <taxon>Astrocoeniina</taxon>
        <taxon>Acroporidae</taxon>
        <taxon>Acropora</taxon>
    </lineage>
</organism>
<feature type="domain" description="RRM" evidence="4">
    <location>
        <begin position="149"/>
        <end position="228"/>
    </location>
</feature>
<feature type="compositionally biased region" description="Basic and acidic residues" evidence="2">
    <location>
        <begin position="211"/>
        <end position="234"/>
    </location>
</feature>
<keyword evidence="3" id="KW-1133">Transmembrane helix</keyword>
<evidence type="ECO:0000313" key="6">
    <source>
        <dbReference type="Proteomes" id="UP001249851"/>
    </source>
</evidence>
<keyword evidence="5" id="KW-0648">Protein biosynthesis</keyword>
<feature type="compositionally biased region" description="Basic and acidic residues" evidence="2">
    <location>
        <begin position="758"/>
        <end position="775"/>
    </location>
</feature>
<sequence length="810" mass="92829">MHFTLLPNWKSSMSSKNMSYVVIMFIVPPLLSLYHPFISHIGANFVGSSIRDFDTLISKMAETGKKAKKKKLKAVPLTEFLAKDENGPSITHSPVFSARSTNWADESEGLSTEEIKRRAAIDRAALPTAPRAARGPDVDLSKIPDEPPFTAFLGNLSYDVDREDILEFFRNSKITEVRLPQDGSGRLKGFGYAEFEDKAALIAALTLNNERERGERDNRSNEPDRTESDWRRPESSSNQNGDNHRERYSDDGPRGGFDSGSRDRSGYRGYDDGPPRDRYGSQGYDDGPRDRWGQRDYSNGPPRERSGYRGFDDGPRDRSSFGSGYGRDRGFDDGPRRDDSYGDRGSRFGSGWDVDDRQSDRGGYGRERYDNRRYGDRYGGDRDRDRGGRDRFDDRRYGDRYSGDRDRGGGFGRDRFEDRRYGDRDRYDDRRDRFEDHRYGDRDRYDDRRDRFEDRRFGDRDRYDDRRGGDRYEDRSRDYDGKDWNSGRDDDRAYDARREDDREARGGVRERPKLQLQPRTKPVEESKDESIASSSVFGGAKPVDTASKEREIEEKLARQRLEDEATIKQEREKQRERREREEWPRSSGGGRQRRDSNRSNEGDRAPRERRDSSDHRSRHDSAKSGDEGTSGKDGEQSTHSGPRVTKKEIKETPKEAPKEAPPPTVNVWKRRMEQQKAASVAESEPKSPKAEEQRVEFNVDSATMTVSPVSTSPEKKAFGKATSVPRKENSGPPRGRGRGGDRSNANGPSQERGVGRAAQKEKKERRPAEPRKYEETPQPVFHTASKFALLEDEDTDSKDAEEVETVKEQT</sequence>
<dbReference type="SUPFAM" id="SSF54928">
    <property type="entry name" value="RNA-binding domain, RBD"/>
    <property type="match status" value="1"/>
</dbReference>
<name>A0AAD9QZL3_ACRCE</name>
<keyword evidence="1" id="KW-0694">RNA-binding</keyword>
<feature type="region of interest" description="Disordered" evidence="2">
    <location>
        <begin position="459"/>
        <end position="810"/>
    </location>
</feature>
<evidence type="ECO:0000259" key="4">
    <source>
        <dbReference type="PROSITE" id="PS50102"/>
    </source>
</evidence>
<protein>
    <submittedName>
        <fullName evidence="5">Eukaryotic translation initiation factor 4B</fullName>
    </submittedName>
</protein>
<feature type="compositionally biased region" description="Basic and acidic residues" evidence="2">
    <location>
        <begin position="260"/>
        <end position="279"/>
    </location>
</feature>
<reference evidence="5" key="2">
    <citation type="journal article" date="2023" name="Science">
        <title>Genomic signatures of disease resistance in endangered staghorn corals.</title>
        <authorList>
            <person name="Vollmer S.V."/>
            <person name="Selwyn J.D."/>
            <person name="Despard B.A."/>
            <person name="Roesel C.L."/>
        </authorList>
    </citation>
    <scope>NUCLEOTIDE SEQUENCE</scope>
    <source>
        <strain evidence="5">K2</strain>
    </source>
</reference>
<dbReference type="AlphaFoldDB" id="A0AAD9QZL3"/>
<feature type="compositionally biased region" description="Basic and acidic residues" evidence="2">
    <location>
        <begin position="546"/>
        <end position="584"/>
    </location>
</feature>
<feature type="compositionally biased region" description="Polar residues" evidence="2">
    <location>
        <begin position="700"/>
        <end position="712"/>
    </location>
</feature>
<keyword evidence="5" id="KW-0396">Initiation factor</keyword>
<dbReference type="GO" id="GO:0003723">
    <property type="term" value="F:RNA binding"/>
    <property type="evidence" value="ECO:0007669"/>
    <property type="project" value="UniProtKB-UniRule"/>
</dbReference>
<dbReference type="SMART" id="SM00360">
    <property type="entry name" value="RRM"/>
    <property type="match status" value="1"/>
</dbReference>